<sequence length="115" mass="11598">MRKRLRQIVHRRVGAAEHREQAVARLFQDVFDPENCLGPGCACPRHGSLSCDAAGAAGIGDAAAPAAETAAAQAVDAAVARAVLGPDATRRALLRGVGAGTLTAAIGAFFPLAAA</sequence>
<dbReference type="EMBL" id="JALPRX010000094">
    <property type="protein sequence ID" value="MCK8786717.1"/>
    <property type="molecule type" value="Genomic_DNA"/>
</dbReference>
<dbReference type="AlphaFoldDB" id="A0A9X2BVI1"/>
<comment type="caution">
    <text evidence="2">The sequence shown here is derived from an EMBL/GenBank/DDBJ whole genome shotgun (WGS) entry which is preliminary data.</text>
</comment>
<organism evidence="2 3">
    <name type="scientific">Roseomonas acroporae</name>
    <dbReference type="NCBI Taxonomy" id="2937791"/>
    <lineage>
        <taxon>Bacteria</taxon>
        <taxon>Pseudomonadati</taxon>
        <taxon>Pseudomonadota</taxon>
        <taxon>Alphaproteobacteria</taxon>
        <taxon>Acetobacterales</taxon>
        <taxon>Roseomonadaceae</taxon>
        <taxon>Roseomonas</taxon>
    </lineage>
</organism>
<gene>
    <name evidence="2" type="ORF">M0638_20300</name>
</gene>
<accession>A0A9X2BVI1</accession>
<keyword evidence="1" id="KW-1133">Transmembrane helix</keyword>
<feature type="transmembrane region" description="Helical" evidence="1">
    <location>
        <begin position="92"/>
        <end position="114"/>
    </location>
</feature>
<proteinExistence type="predicted"/>
<evidence type="ECO:0000313" key="3">
    <source>
        <dbReference type="Proteomes" id="UP001139516"/>
    </source>
</evidence>
<evidence type="ECO:0000313" key="2">
    <source>
        <dbReference type="EMBL" id="MCK8786717.1"/>
    </source>
</evidence>
<evidence type="ECO:0000256" key="1">
    <source>
        <dbReference type="SAM" id="Phobius"/>
    </source>
</evidence>
<protein>
    <submittedName>
        <fullName evidence="2">Uncharacterized protein</fullName>
    </submittedName>
</protein>
<keyword evidence="1" id="KW-0812">Transmembrane</keyword>
<name>A0A9X2BVI1_9PROT</name>
<feature type="non-terminal residue" evidence="2">
    <location>
        <position position="115"/>
    </location>
</feature>
<keyword evidence="1" id="KW-0472">Membrane</keyword>
<dbReference type="Proteomes" id="UP001139516">
    <property type="component" value="Unassembled WGS sequence"/>
</dbReference>
<keyword evidence="3" id="KW-1185">Reference proteome</keyword>
<reference evidence="2" key="1">
    <citation type="submission" date="2022-04" db="EMBL/GenBank/DDBJ databases">
        <title>Roseomonas acroporae sp. nov., isolated from coral Acropora digitifera.</title>
        <authorList>
            <person name="Sun H."/>
        </authorList>
    </citation>
    <scope>NUCLEOTIDE SEQUENCE</scope>
    <source>
        <strain evidence="2">NAR14</strain>
    </source>
</reference>